<evidence type="ECO:0000259" key="3">
    <source>
        <dbReference type="Pfam" id="PF21953"/>
    </source>
</evidence>
<dbReference type="GO" id="GO:0009166">
    <property type="term" value="P:nucleotide catabolic process"/>
    <property type="evidence" value="ECO:0007669"/>
    <property type="project" value="InterPro"/>
</dbReference>
<dbReference type="Pfam" id="PF00564">
    <property type="entry name" value="PB1"/>
    <property type="match status" value="1"/>
</dbReference>
<protein>
    <submittedName>
        <fullName evidence="4">Uncharacterized protein</fullName>
    </submittedName>
</protein>
<reference evidence="4 5" key="1">
    <citation type="journal article" date="2015" name="Nat. Commun.">
        <title>Lucilia cuprina genome unlocks parasitic fly biology to underpin future interventions.</title>
        <authorList>
            <person name="Anstead C.A."/>
            <person name="Korhonen P.K."/>
            <person name="Young N.D."/>
            <person name="Hall R.S."/>
            <person name="Jex A.R."/>
            <person name="Murali S.C."/>
            <person name="Hughes D.S."/>
            <person name="Lee S.F."/>
            <person name="Perry T."/>
            <person name="Stroehlein A.J."/>
            <person name="Ansell B.R."/>
            <person name="Breugelmans B."/>
            <person name="Hofmann A."/>
            <person name="Qu J."/>
            <person name="Dugan S."/>
            <person name="Lee S.L."/>
            <person name="Chao H."/>
            <person name="Dinh H."/>
            <person name="Han Y."/>
            <person name="Doddapaneni H.V."/>
            <person name="Worley K.C."/>
            <person name="Muzny D.M."/>
            <person name="Ioannidis P."/>
            <person name="Waterhouse R.M."/>
            <person name="Zdobnov E.M."/>
            <person name="James P.J."/>
            <person name="Bagnall N.H."/>
            <person name="Kotze A.C."/>
            <person name="Gibbs R.A."/>
            <person name="Richards S."/>
            <person name="Batterham P."/>
            <person name="Gasser R.B."/>
        </authorList>
    </citation>
    <scope>NUCLEOTIDE SEQUENCE [LARGE SCALE GENOMIC DNA]</scope>
    <source>
        <strain evidence="4 5">LS</strain>
        <tissue evidence="4">Full body</tissue>
    </source>
</reference>
<proteinExistence type="predicted"/>
<dbReference type="Proteomes" id="UP000037069">
    <property type="component" value="Unassembled WGS sequence"/>
</dbReference>
<feature type="compositionally biased region" description="Polar residues" evidence="1">
    <location>
        <begin position="216"/>
        <end position="231"/>
    </location>
</feature>
<dbReference type="AlphaFoldDB" id="A0A0L0BMG1"/>
<dbReference type="InterPro" id="IPR036907">
    <property type="entry name" value="5'-Nucleotdase_C_sf"/>
</dbReference>
<feature type="domain" description="Putative 5'-nucleotidase C-terminal" evidence="3">
    <location>
        <begin position="326"/>
        <end position="438"/>
    </location>
</feature>
<name>A0A0L0BMG1_LUCCU</name>
<dbReference type="GO" id="GO:0016787">
    <property type="term" value="F:hydrolase activity"/>
    <property type="evidence" value="ECO:0007669"/>
    <property type="project" value="InterPro"/>
</dbReference>
<gene>
    <name evidence="4" type="ORF">FF38_01258</name>
</gene>
<dbReference type="SUPFAM" id="SSF55816">
    <property type="entry name" value="5'-nucleotidase (syn. UDP-sugar hydrolase), C-terminal domain"/>
    <property type="match status" value="1"/>
</dbReference>
<sequence>MHDQKILNLPVQDQEGYIIGIVDVLLLTSETLTKLNQLSKMNSNSETQPEWNQFLLSMNDIMGEENTVVFDTSAQISDTELAEFSLPEGLAQSYNNDITENSFSNLNSHSNSFFEPIDSFESVLPEDSASQFEKSQILSDSSFIFKLRTPNQKTHRFPVRLVTSINNFRSLVLSKLSEQEIQFLGGSNEVKINYVDEEGDVISITCEQDIHEATNSAQRANQDESNPTNIPESPHHGDNDQNNQNEEVNNAENEPEDDIDYENEFRAAETADTNGPTAEDEAEAMAISFSGTTDPNSAGNQSGLEIISTNACKLITNMQSLHVLNITQSVPNHIAEKVITILNGHEKVILGAKSRYSQRTESTNHDMAESVDLDLASASASYGYSTCDDIDCSGDDTIHKPWRFHHIPNVIQSVQRVKADPEANSTLIFHDFMTSFIVEALGELEFSHFEVFIHGGETITELFTKYFNS</sequence>
<dbReference type="Pfam" id="PF21953">
    <property type="entry name" value="NadN_nucleosid_C"/>
    <property type="match status" value="1"/>
</dbReference>
<dbReference type="InterPro" id="IPR053828">
    <property type="entry name" value="Nucleosidase_C"/>
</dbReference>
<keyword evidence="5" id="KW-1185">Reference proteome</keyword>
<evidence type="ECO:0000256" key="1">
    <source>
        <dbReference type="SAM" id="MobiDB-lite"/>
    </source>
</evidence>
<comment type="caution">
    <text evidence="4">The sequence shown here is derived from an EMBL/GenBank/DDBJ whole genome shotgun (WGS) entry which is preliminary data.</text>
</comment>
<dbReference type="EMBL" id="JRES01001639">
    <property type="protein sequence ID" value="KNC21315.1"/>
    <property type="molecule type" value="Genomic_DNA"/>
</dbReference>
<evidence type="ECO:0000313" key="5">
    <source>
        <dbReference type="Proteomes" id="UP000037069"/>
    </source>
</evidence>
<organism evidence="4 5">
    <name type="scientific">Lucilia cuprina</name>
    <name type="common">Green bottle fly</name>
    <name type="synonym">Australian sheep blowfly</name>
    <dbReference type="NCBI Taxonomy" id="7375"/>
    <lineage>
        <taxon>Eukaryota</taxon>
        <taxon>Metazoa</taxon>
        <taxon>Ecdysozoa</taxon>
        <taxon>Arthropoda</taxon>
        <taxon>Hexapoda</taxon>
        <taxon>Insecta</taxon>
        <taxon>Pterygota</taxon>
        <taxon>Neoptera</taxon>
        <taxon>Endopterygota</taxon>
        <taxon>Diptera</taxon>
        <taxon>Brachycera</taxon>
        <taxon>Muscomorpha</taxon>
        <taxon>Oestroidea</taxon>
        <taxon>Calliphoridae</taxon>
        <taxon>Luciliinae</taxon>
        <taxon>Lucilia</taxon>
    </lineage>
</organism>
<dbReference type="STRING" id="7375.A0A0L0BMG1"/>
<feature type="domain" description="PB1" evidence="2">
    <location>
        <begin position="145"/>
        <end position="220"/>
    </location>
</feature>
<feature type="region of interest" description="Disordered" evidence="1">
    <location>
        <begin position="216"/>
        <end position="256"/>
    </location>
</feature>
<evidence type="ECO:0000259" key="2">
    <source>
        <dbReference type="Pfam" id="PF00564"/>
    </source>
</evidence>
<evidence type="ECO:0000313" key="4">
    <source>
        <dbReference type="EMBL" id="KNC21315.1"/>
    </source>
</evidence>
<dbReference type="InterPro" id="IPR000270">
    <property type="entry name" value="PB1_dom"/>
</dbReference>
<accession>A0A0L0BMG1</accession>
<dbReference type="SUPFAM" id="SSF54277">
    <property type="entry name" value="CAD &amp; PB1 domains"/>
    <property type="match status" value="1"/>
</dbReference>
<dbReference type="Gene3D" id="3.10.20.90">
    <property type="entry name" value="Phosphatidylinositol 3-kinase Catalytic Subunit, Chain A, domain 1"/>
    <property type="match status" value="1"/>
</dbReference>
<feature type="compositionally biased region" description="Low complexity" evidence="1">
    <location>
        <begin position="240"/>
        <end position="252"/>
    </location>
</feature>